<dbReference type="PANTHER" id="PTHR30535">
    <property type="entry name" value="VITAMIN B12-BINDING PROTEIN"/>
    <property type="match status" value="1"/>
</dbReference>
<dbReference type="InterPro" id="IPR002491">
    <property type="entry name" value="ABC_transptr_periplasmic_BD"/>
</dbReference>
<dbReference type="CDD" id="cd01149">
    <property type="entry name" value="HutB"/>
    <property type="match status" value="1"/>
</dbReference>
<keyword evidence="1" id="KW-0732">Signal</keyword>
<dbReference type="AlphaFoldDB" id="A0A545SNX6"/>
<proteinExistence type="predicted"/>
<evidence type="ECO:0000313" key="3">
    <source>
        <dbReference type="EMBL" id="TQV66675.1"/>
    </source>
</evidence>
<sequence>MTYLFRPLRLGKFLHSSTQICLLATLICVALPVHAQERYPDANRVVSVGSAVTEIVYALGEEDRLVARDTTSSFPAAAKELPDVGYMRRLSPEGILSVNPDLILTEPGSGPAETIELLGEAQIPFVPVPGGYDAEGILTRVTTVAQALGVEEKGAALVAQLEAELEQAIQAASNADYKPRVLFVLSMPGGRLNVAGLNTRADGIIKMAGAVNAVQEFTEYRTLTDEAIVTSAPDVVLMMSHSANHGATSEDLWAHPALSLTPAGKNKALIAMSGSYLLGFGPRTANAVADLRKNLDDLQAGES</sequence>
<evidence type="ECO:0000256" key="1">
    <source>
        <dbReference type="SAM" id="SignalP"/>
    </source>
</evidence>
<dbReference type="PROSITE" id="PS50983">
    <property type="entry name" value="FE_B12_PBP"/>
    <property type="match status" value="1"/>
</dbReference>
<feature type="signal peptide" evidence="1">
    <location>
        <begin position="1"/>
        <end position="35"/>
    </location>
</feature>
<feature type="chain" id="PRO_5021863245" evidence="1">
    <location>
        <begin position="36"/>
        <end position="303"/>
    </location>
</feature>
<name>A0A545SNX6_9RHOB</name>
<dbReference type="EMBL" id="VICH01000009">
    <property type="protein sequence ID" value="TQV66675.1"/>
    <property type="molecule type" value="Genomic_DNA"/>
</dbReference>
<protein>
    <submittedName>
        <fullName evidence="3">ABC transporter substrate-binding protein</fullName>
    </submittedName>
</protein>
<feature type="domain" description="Fe/B12 periplasmic-binding" evidence="2">
    <location>
        <begin position="44"/>
        <end position="299"/>
    </location>
</feature>
<dbReference type="Pfam" id="PF01497">
    <property type="entry name" value="Peripla_BP_2"/>
    <property type="match status" value="1"/>
</dbReference>
<dbReference type="SUPFAM" id="SSF53807">
    <property type="entry name" value="Helical backbone' metal receptor"/>
    <property type="match status" value="1"/>
</dbReference>
<dbReference type="RefSeq" id="WP_142854340.1">
    <property type="nucleotide sequence ID" value="NZ_FXWW01000005.1"/>
</dbReference>
<evidence type="ECO:0000313" key="4">
    <source>
        <dbReference type="Proteomes" id="UP000315816"/>
    </source>
</evidence>
<reference evidence="3 4" key="1">
    <citation type="submission" date="2019-06" db="EMBL/GenBank/DDBJ databases">
        <title>A novel species of marine bacteria.</title>
        <authorList>
            <person name="Wang Y."/>
        </authorList>
    </citation>
    <scope>NUCLEOTIDE SEQUENCE [LARGE SCALE GENOMIC DNA]</scope>
    <source>
        <strain evidence="3 4">MA1-10</strain>
    </source>
</reference>
<dbReference type="InterPro" id="IPR050902">
    <property type="entry name" value="ABC_Transporter_SBP"/>
</dbReference>
<dbReference type="PANTHER" id="PTHR30535:SF4">
    <property type="entry name" value="HEMIN-BINDING PERIPLASMIC PROTEIN HMUT"/>
    <property type="match status" value="1"/>
</dbReference>
<keyword evidence="4" id="KW-1185">Reference proteome</keyword>
<dbReference type="Proteomes" id="UP000315816">
    <property type="component" value="Unassembled WGS sequence"/>
</dbReference>
<comment type="caution">
    <text evidence="3">The sequence shown here is derived from an EMBL/GenBank/DDBJ whole genome shotgun (WGS) entry which is preliminary data.</text>
</comment>
<dbReference type="OrthoDB" id="9797736at2"/>
<evidence type="ECO:0000259" key="2">
    <source>
        <dbReference type="PROSITE" id="PS50983"/>
    </source>
</evidence>
<organism evidence="3 4">
    <name type="scientific">Aliiroseovarius halocynthiae</name>
    <dbReference type="NCBI Taxonomy" id="985055"/>
    <lineage>
        <taxon>Bacteria</taxon>
        <taxon>Pseudomonadati</taxon>
        <taxon>Pseudomonadota</taxon>
        <taxon>Alphaproteobacteria</taxon>
        <taxon>Rhodobacterales</taxon>
        <taxon>Paracoccaceae</taxon>
        <taxon>Aliiroseovarius</taxon>
    </lineage>
</organism>
<accession>A0A545SNX6</accession>
<gene>
    <name evidence="3" type="ORF">FIL88_13205</name>
</gene>
<dbReference type="Gene3D" id="3.40.50.1980">
    <property type="entry name" value="Nitrogenase molybdenum iron protein domain"/>
    <property type="match status" value="2"/>
</dbReference>